<evidence type="ECO:0000313" key="2">
    <source>
        <dbReference type="EMBL" id="CDS10608.1"/>
    </source>
</evidence>
<reference evidence="2" key="1">
    <citation type="journal article" date="2014" name="Genome Announc.">
        <title>De novo whole-genome sequence and genome annotation of Lichtheimia ramosa.</title>
        <authorList>
            <person name="Linde J."/>
            <person name="Schwartze V."/>
            <person name="Binder U."/>
            <person name="Lass-Florl C."/>
            <person name="Voigt K."/>
            <person name="Horn F."/>
        </authorList>
    </citation>
    <scope>NUCLEOTIDE SEQUENCE</scope>
    <source>
        <strain evidence="2">JMRC FSU:6197</strain>
    </source>
</reference>
<dbReference type="InterPro" id="IPR052895">
    <property type="entry name" value="HetReg/Transcr_Mod"/>
</dbReference>
<dbReference type="PANTHER" id="PTHR24148:SF64">
    <property type="entry name" value="HETEROKARYON INCOMPATIBILITY DOMAIN-CONTAINING PROTEIN"/>
    <property type="match status" value="1"/>
</dbReference>
<proteinExistence type="predicted"/>
<dbReference type="OrthoDB" id="2228740at2759"/>
<feature type="domain" description="Heterokaryon incompatibility" evidence="1">
    <location>
        <begin position="84"/>
        <end position="236"/>
    </location>
</feature>
<protein>
    <recommendedName>
        <fullName evidence="1">Heterokaryon incompatibility domain-containing protein</fullName>
    </recommendedName>
</protein>
<dbReference type="AlphaFoldDB" id="A0A077WUA9"/>
<dbReference type="PANTHER" id="PTHR24148">
    <property type="entry name" value="ANKYRIN REPEAT DOMAIN-CONTAINING PROTEIN 39 HOMOLOG-RELATED"/>
    <property type="match status" value="1"/>
</dbReference>
<gene>
    <name evidence="2" type="ORF">LRAMOSA11094</name>
</gene>
<dbReference type="InterPro" id="IPR010730">
    <property type="entry name" value="HET"/>
</dbReference>
<organism evidence="2">
    <name type="scientific">Lichtheimia ramosa</name>
    <dbReference type="NCBI Taxonomy" id="688394"/>
    <lineage>
        <taxon>Eukaryota</taxon>
        <taxon>Fungi</taxon>
        <taxon>Fungi incertae sedis</taxon>
        <taxon>Mucoromycota</taxon>
        <taxon>Mucoromycotina</taxon>
        <taxon>Mucoromycetes</taxon>
        <taxon>Mucorales</taxon>
        <taxon>Lichtheimiaceae</taxon>
        <taxon>Lichtheimia</taxon>
    </lineage>
</organism>
<sequence length="409" mass="47852">MTCNTDDDNDAFKINIDLDDDRDYRRKRFFEKGLSALLADEHFLVLYVPENGGKMQIIRPAGDPYHHKRIIKRINEAKGVPSFYYALSHVWGLTETNRYLWNEIGEYVDDEGGKPAAPVSMRPEKRDTLLSMLKDHPDSYWWIDVLCARTDTPLDIMGDIYACCLECVAMIDCDPSVIPQLNTMTGVREHYFESVYLSRDDPFVKQLYDEKLPQVMDVLSKLMQCSWWTRVWTWQEMALPFGEVRLMAETGTHRPLSNTITLHDLCDKFQHVVVVMDNEKYQAGSELRRWFQEIRFANEYLERSKDRVEVDFFYLIRTLGNSTRRCMDPADYVYGVLGIFQIKIPRMSDPSAVWQLFLSKFDDYMVKMKNKQVGLEGTITGISERARQVNLLKAKDMRDVYANLLEMVR</sequence>
<dbReference type="EMBL" id="LK023337">
    <property type="protein sequence ID" value="CDS10608.1"/>
    <property type="molecule type" value="Genomic_DNA"/>
</dbReference>
<name>A0A077WUA9_9FUNG</name>
<evidence type="ECO:0000259" key="1">
    <source>
        <dbReference type="Pfam" id="PF06985"/>
    </source>
</evidence>
<dbReference type="Pfam" id="PF06985">
    <property type="entry name" value="HET"/>
    <property type="match status" value="1"/>
</dbReference>
<accession>A0A077WUA9</accession>